<dbReference type="EMBL" id="JTJM01000002">
    <property type="protein sequence ID" value="OBW93979.1"/>
    <property type="molecule type" value="Genomic_DNA"/>
</dbReference>
<evidence type="ECO:0000256" key="1">
    <source>
        <dbReference type="ARBA" id="ARBA00004196"/>
    </source>
</evidence>
<keyword evidence="4" id="KW-0406">Ion transport</keyword>
<protein>
    <recommendedName>
        <fullName evidence="7">Fe/B12 periplasmic-binding domain-containing protein</fullName>
    </recommendedName>
</protein>
<dbReference type="PRINTS" id="PR01715">
    <property type="entry name" value="FERRIBNDNGPP"/>
</dbReference>
<sequence length="292" mass="32996">MRKVTWVSSILLILTVIFSIARADQQLRVATLDWAIAETLLGLGITPVAVGDKQSYQTWVNQPALEDQVIDLGSRLQPNKELLATLSIQLFPNGDMFMPAVEANRHYLTALQQAPRINFYQSGDFWNNQIEATRQLAQSLDYIVQGEQLIKQTEQLLNTVKQQLTKQKHRPLLVVQFIDGRHLRVYGKQSLPGVVLEKIGLTNAWQQPVNLWGFTQIGIDQLAQFADARLIVIKPYPQQIPLELANNTLWKSLRLAKDPLILPAIWTFGALPSMQRFSVALRDALLDGGLVW</sequence>
<keyword evidence="6" id="KW-0175">Coiled coil</keyword>
<dbReference type="SUPFAM" id="SSF53807">
    <property type="entry name" value="Helical backbone' metal receptor"/>
    <property type="match status" value="1"/>
</dbReference>
<evidence type="ECO:0000313" key="9">
    <source>
        <dbReference type="Proteomes" id="UP000243558"/>
    </source>
</evidence>
<accession>A0A1A7NYB1</accession>
<name>A0A1A7NYB1_9PAST</name>
<dbReference type="GO" id="GO:0030288">
    <property type="term" value="C:outer membrane-bounded periplasmic space"/>
    <property type="evidence" value="ECO:0007669"/>
    <property type="project" value="TreeGrafter"/>
</dbReference>
<keyword evidence="5" id="KW-0732">Signal</keyword>
<evidence type="ECO:0000256" key="6">
    <source>
        <dbReference type="SAM" id="Coils"/>
    </source>
</evidence>
<keyword evidence="9" id="KW-1185">Reference proteome</keyword>
<dbReference type="CDD" id="cd01146">
    <property type="entry name" value="FhuD"/>
    <property type="match status" value="1"/>
</dbReference>
<dbReference type="PANTHER" id="PTHR30532:SF1">
    <property type="entry name" value="IRON(3+)-HYDROXAMATE-BINDING PROTEIN FHUD"/>
    <property type="match status" value="1"/>
</dbReference>
<dbReference type="PROSITE" id="PS50983">
    <property type="entry name" value="FE_B12_PBP"/>
    <property type="match status" value="1"/>
</dbReference>
<keyword evidence="3" id="KW-0813">Transport</keyword>
<dbReference type="AlphaFoldDB" id="A0A1A7NYB1"/>
<dbReference type="Proteomes" id="UP000243558">
    <property type="component" value="Unassembled WGS sequence"/>
</dbReference>
<proteinExistence type="inferred from homology"/>
<keyword evidence="4" id="KW-0410">Iron transport</keyword>
<evidence type="ECO:0000256" key="4">
    <source>
        <dbReference type="ARBA" id="ARBA00022496"/>
    </source>
</evidence>
<dbReference type="RefSeq" id="WP_065238489.1">
    <property type="nucleotide sequence ID" value="NZ_JTJM01000002.1"/>
</dbReference>
<dbReference type="InterPro" id="IPR051313">
    <property type="entry name" value="Bact_iron-sidero_bind"/>
</dbReference>
<feature type="domain" description="Fe/B12 periplasmic-binding" evidence="7">
    <location>
        <begin position="28"/>
        <end position="292"/>
    </location>
</feature>
<evidence type="ECO:0000256" key="2">
    <source>
        <dbReference type="ARBA" id="ARBA00008814"/>
    </source>
</evidence>
<evidence type="ECO:0000256" key="3">
    <source>
        <dbReference type="ARBA" id="ARBA00022448"/>
    </source>
</evidence>
<evidence type="ECO:0000313" key="8">
    <source>
        <dbReference type="EMBL" id="OBW93979.1"/>
    </source>
</evidence>
<comment type="caution">
    <text evidence="8">The sequence shown here is derived from an EMBL/GenBank/DDBJ whole genome shotgun (WGS) entry which is preliminary data.</text>
</comment>
<gene>
    <name evidence="8" type="ORF">QV01_00280</name>
</gene>
<reference evidence="8 9" key="1">
    <citation type="submission" date="2014-11" db="EMBL/GenBank/DDBJ databases">
        <title>Pan-genome of Gallibacterium spp.</title>
        <authorList>
            <person name="Kudirkiene E."/>
            <person name="Bojesen A.M."/>
        </authorList>
    </citation>
    <scope>NUCLEOTIDE SEQUENCE [LARGE SCALE GENOMIC DNA]</scope>
    <source>
        <strain evidence="8 9">F151</strain>
    </source>
</reference>
<dbReference type="Pfam" id="PF01497">
    <property type="entry name" value="Peripla_BP_2"/>
    <property type="match status" value="1"/>
</dbReference>
<organism evidence="8 9">
    <name type="scientific">Gallibacterium genomosp. 3</name>
    <dbReference type="NCBI Taxonomy" id="505345"/>
    <lineage>
        <taxon>Bacteria</taxon>
        <taxon>Pseudomonadati</taxon>
        <taxon>Pseudomonadota</taxon>
        <taxon>Gammaproteobacteria</taxon>
        <taxon>Pasteurellales</taxon>
        <taxon>Pasteurellaceae</taxon>
        <taxon>Gallibacterium</taxon>
    </lineage>
</organism>
<comment type="subcellular location">
    <subcellularLocation>
        <location evidence="1">Cell envelope</location>
    </subcellularLocation>
</comment>
<feature type="coiled-coil region" evidence="6">
    <location>
        <begin position="143"/>
        <end position="170"/>
    </location>
</feature>
<dbReference type="Gene3D" id="3.40.50.1980">
    <property type="entry name" value="Nitrogenase molybdenum iron protein domain"/>
    <property type="match status" value="2"/>
</dbReference>
<keyword evidence="4" id="KW-0408">Iron</keyword>
<dbReference type="PANTHER" id="PTHR30532">
    <property type="entry name" value="IRON III DICITRATE-BINDING PERIPLASMIC PROTEIN"/>
    <property type="match status" value="1"/>
</dbReference>
<dbReference type="GO" id="GO:1901678">
    <property type="term" value="P:iron coordination entity transport"/>
    <property type="evidence" value="ECO:0007669"/>
    <property type="project" value="UniProtKB-ARBA"/>
</dbReference>
<evidence type="ECO:0000259" key="7">
    <source>
        <dbReference type="PROSITE" id="PS50983"/>
    </source>
</evidence>
<dbReference type="InterPro" id="IPR002491">
    <property type="entry name" value="ABC_transptr_periplasmic_BD"/>
</dbReference>
<comment type="similarity">
    <text evidence="2">Belongs to the bacterial solute-binding protein 8 family.</text>
</comment>
<dbReference type="OrthoDB" id="6160519at2"/>
<evidence type="ECO:0000256" key="5">
    <source>
        <dbReference type="ARBA" id="ARBA00022729"/>
    </source>
</evidence>